<keyword evidence="4" id="KW-0342">GTP-binding</keyword>
<dbReference type="GO" id="GO:0003924">
    <property type="term" value="F:GTPase activity"/>
    <property type="evidence" value="ECO:0007669"/>
    <property type="project" value="InterPro"/>
</dbReference>
<dbReference type="InterPro" id="IPR005225">
    <property type="entry name" value="Small_GTP-bd"/>
</dbReference>
<keyword evidence="6" id="KW-0449">Lipoprotein</keyword>
<sequence length="206" mass="23222">MTSTTPYGQYDFFWKLLLVGDSGVGKTDLLSRFTTNEFNAYSKPSIGGDFRFRNVQIQGKTVVAQIWDTAGQERYPVITNGFYRGAIGAVVMYDITKHKTFENLDKWIRELKEKADNCVCIMIVGNKTDLMRRMVSTEQGRTLAEKYGSSFMEISALDSSDVGETFDKLLVDIFKIQTESEKSDSSSRIVLQENKGQQNQASHCGC</sequence>
<protein>
    <submittedName>
        <fullName evidence="10">Ras-related protein Rab-11B-like isoform X1</fullName>
    </submittedName>
</protein>
<evidence type="ECO:0000256" key="3">
    <source>
        <dbReference type="ARBA" id="ARBA00022741"/>
    </source>
</evidence>
<dbReference type="NCBIfam" id="TIGR00231">
    <property type="entry name" value="small_GTP"/>
    <property type="match status" value="1"/>
</dbReference>
<evidence type="ECO:0000313" key="10">
    <source>
        <dbReference type="RefSeq" id="XP_022303227.1"/>
    </source>
</evidence>
<dbReference type="Gene3D" id="3.40.50.300">
    <property type="entry name" value="P-loop containing nucleotide triphosphate hydrolases"/>
    <property type="match status" value="1"/>
</dbReference>
<dbReference type="Proteomes" id="UP000694844">
    <property type="component" value="Chromosome 9"/>
</dbReference>
<dbReference type="PROSITE" id="PS51419">
    <property type="entry name" value="RAB"/>
    <property type="match status" value="1"/>
</dbReference>
<evidence type="ECO:0000256" key="7">
    <source>
        <dbReference type="ARBA" id="ARBA00023289"/>
    </source>
</evidence>
<dbReference type="PRINTS" id="PR00449">
    <property type="entry name" value="RASTRNSFRMNG"/>
</dbReference>
<comment type="similarity">
    <text evidence="2">Belongs to the small GTPase superfamily. Rab family.</text>
</comment>
<dbReference type="FunFam" id="3.40.50.300:FF:000274">
    <property type="entry name" value="ras-related protein RABA5a"/>
    <property type="match status" value="1"/>
</dbReference>
<evidence type="ECO:0000256" key="6">
    <source>
        <dbReference type="ARBA" id="ARBA00023288"/>
    </source>
</evidence>
<dbReference type="Pfam" id="PF00071">
    <property type="entry name" value="Ras"/>
    <property type="match status" value="1"/>
</dbReference>
<feature type="compositionally biased region" description="Polar residues" evidence="8">
    <location>
        <begin position="186"/>
        <end position="206"/>
    </location>
</feature>
<dbReference type="RefSeq" id="XP_022303227.1">
    <property type="nucleotide sequence ID" value="XM_022447519.1"/>
</dbReference>
<comment type="subcellular location">
    <subcellularLocation>
        <location evidence="1">Membrane</location>
        <topology evidence="1">Lipid-anchor</topology>
    </subcellularLocation>
</comment>
<evidence type="ECO:0000256" key="5">
    <source>
        <dbReference type="ARBA" id="ARBA00023136"/>
    </source>
</evidence>
<reference evidence="10" key="1">
    <citation type="submission" date="2025-08" db="UniProtKB">
        <authorList>
            <consortium name="RefSeq"/>
        </authorList>
    </citation>
    <scope>IDENTIFICATION</scope>
    <source>
        <tissue evidence="10">Whole sample</tissue>
    </source>
</reference>
<evidence type="ECO:0000256" key="1">
    <source>
        <dbReference type="ARBA" id="ARBA00004635"/>
    </source>
</evidence>
<dbReference type="InterPro" id="IPR027417">
    <property type="entry name" value="P-loop_NTPase"/>
</dbReference>
<feature type="region of interest" description="Disordered" evidence="8">
    <location>
        <begin position="185"/>
        <end position="206"/>
    </location>
</feature>
<dbReference type="GeneID" id="111110870"/>
<dbReference type="GO" id="GO:0005525">
    <property type="term" value="F:GTP binding"/>
    <property type="evidence" value="ECO:0007669"/>
    <property type="project" value="UniProtKB-KW"/>
</dbReference>
<organism evidence="9 10">
    <name type="scientific">Crassostrea virginica</name>
    <name type="common">Eastern oyster</name>
    <dbReference type="NCBI Taxonomy" id="6565"/>
    <lineage>
        <taxon>Eukaryota</taxon>
        <taxon>Metazoa</taxon>
        <taxon>Spiralia</taxon>
        <taxon>Lophotrochozoa</taxon>
        <taxon>Mollusca</taxon>
        <taxon>Bivalvia</taxon>
        <taxon>Autobranchia</taxon>
        <taxon>Pteriomorphia</taxon>
        <taxon>Ostreida</taxon>
        <taxon>Ostreoidea</taxon>
        <taxon>Ostreidae</taxon>
        <taxon>Crassostrea</taxon>
    </lineage>
</organism>
<dbReference type="InterPro" id="IPR050209">
    <property type="entry name" value="Rab_GTPases_membrane_traffic"/>
</dbReference>
<dbReference type="AlphaFoldDB" id="A0A8B8BIP2"/>
<dbReference type="SMART" id="SM00174">
    <property type="entry name" value="RHO"/>
    <property type="match status" value="1"/>
</dbReference>
<evidence type="ECO:0000256" key="4">
    <source>
        <dbReference type="ARBA" id="ARBA00023134"/>
    </source>
</evidence>
<keyword evidence="9" id="KW-1185">Reference proteome</keyword>
<proteinExistence type="inferred from homology"/>
<evidence type="ECO:0000256" key="2">
    <source>
        <dbReference type="ARBA" id="ARBA00006270"/>
    </source>
</evidence>
<dbReference type="PROSITE" id="PS51420">
    <property type="entry name" value="RHO"/>
    <property type="match status" value="1"/>
</dbReference>
<gene>
    <name evidence="10" type="primary">LOC111110870</name>
</gene>
<dbReference type="PROSITE" id="PS51421">
    <property type="entry name" value="RAS"/>
    <property type="match status" value="1"/>
</dbReference>
<keyword evidence="7" id="KW-0636">Prenylation</keyword>
<dbReference type="GO" id="GO:0016020">
    <property type="term" value="C:membrane"/>
    <property type="evidence" value="ECO:0007669"/>
    <property type="project" value="UniProtKB-SubCell"/>
</dbReference>
<dbReference type="SMART" id="SM00173">
    <property type="entry name" value="RAS"/>
    <property type="match status" value="1"/>
</dbReference>
<evidence type="ECO:0000256" key="8">
    <source>
        <dbReference type="SAM" id="MobiDB-lite"/>
    </source>
</evidence>
<keyword evidence="3" id="KW-0547">Nucleotide-binding</keyword>
<evidence type="ECO:0000313" key="9">
    <source>
        <dbReference type="Proteomes" id="UP000694844"/>
    </source>
</evidence>
<keyword evidence="5" id="KW-0472">Membrane</keyword>
<name>A0A8B8BIP2_CRAVI</name>
<dbReference type="SMART" id="SM00175">
    <property type="entry name" value="RAB"/>
    <property type="match status" value="1"/>
</dbReference>
<dbReference type="SUPFAM" id="SSF52540">
    <property type="entry name" value="P-loop containing nucleoside triphosphate hydrolases"/>
    <property type="match status" value="1"/>
</dbReference>
<accession>A0A8B8BIP2</accession>
<dbReference type="SMART" id="SM00176">
    <property type="entry name" value="RAN"/>
    <property type="match status" value="1"/>
</dbReference>
<dbReference type="InterPro" id="IPR001806">
    <property type="entry name" value="Small_GTPase"/>
</dbReference>
<dbReference type="PANTHER" id="PTHR47979">
    <property type="entry name" value="DRAB11-RELATED"/>
    <property type="match status" value="1"/>
</dbReference>
<dbReference type="KEGG" id="cvn:111110870"/>
<dbReference type="OrthoDB" id="9989112at2759"/>